<evidence type="ECO:0000313" key="3">
    <source>
        <dbReference type="Proteomes" id="UP000324632"/>
    </source>
</evidence>
<name>A0A5A9N3L5_9TELE</name>
<feature type="region of interest" description="Disordered" evidence="1">
    <location>
        <begin position="1"/>
        <end position="24"/>
    </location>
</feature>
<evidence type="ECO:0000256" key="1">
    <source>
        <dbReference type="SAM" id="MobiDB-lite"/>
    </source>
</evidence>
<feature type="compositionally biased region" description="Polar residues" evidence="1">
    <location>
        <begin position="11"/>
        <end position="24"/>
    </location>
</feature>
<feature type="compositionally biased region" description="Basic and acidic residues" evidence="1">
    <location>
        <begin position="68"/>
        <end position="85"/>
    </location>
</feature>
<protein>
    <submittedName>
        <fullName evidence="2">Uncharacterized protein</fullName>
    </submittedName>
</protein>
<evidence type="ECO:0000313" key="2">
    <source>
        <dbReference type="EMBL" id="KAA0703579.1"/>
    </source>
</evidence>
<accession>A0A5A9N3L5</accession>
<gene>
    <name evidence="2" type="ORF">E1301_Tti020273</name>
</gene>
<sequence>MLVSRVVPGRQKQQQSDSENTQKQDCIVMVIADVSKDAIYGANHGNDALSQAEQTQIDDASVALDHTGPVRDRGSTGYEDSRDVVPESLLPHSPLTPPEGPEAMELKPEGPPG</sequence>
<dbReference type="Proteomes" id="UP000324632">
    <property type="component" value="Chromosome 24"/>
</dbReference>
<dbReference type="EMBL" id="SOYY01000024">
    <property type="protein sequence ID" value="KAA0703579.1"/>
    <property type="molecule type" value="Genomic_DNA"/>
</dbReference>
<reference evidence="2 3" key="1">
    <citation type="journal article" date="2019" name="Mol. Ecol. Resour.">
        <title>Chromosome-level genome assembly of Triplophysa tibetana, a fish adapted to the harsh high-altitude environment of the Tibetan Plateau.</title>
        <authorList>
            <person name="Yang X."/>
            <person name="Liu H."/>
            <person name="Ma Z."/>
            <person name="Zou Y."/>
            <person name="Zou M."/>
            <person name="Mao Y."/>
            <person name="Li X."/>
            <person name="Wang H."/>
            <person name="Chen T."/>
            <person name="Wang W."/>
            <person name="Yang R."/>
        </authorList>
    </citation>
    <scope>NUCLEOTIDE SEQUENCE [LARGE SCALE GENOMIC DNA]</scope>
    <source>
        <strain evidence="2">TTIB1903HZAU</strain>
        <tissue evidence="2">Muscle</tissue>
    </source>
</reference>
<dbReference type="AlphaFoldDB" id="A0A5A9N3L5"/>
<comment type="caution">
    <text evidence="2">The sequence shown here is derived from an EMBL/GenBank/DDBJ whole genome shotgun (WGS) entry which is preliminary data.</text>
</comment>
<feature type="region of interest" description="Disordered" evidence="1">
    <location>
        <begin position="62"/>
        <end position="113"/>
    </location>
</feature>
<keyword evidence="3" id="KW-1185">Reference proteome</keyword>
<organism evidence="2 3">
    <name type="scientific">Triplophysa tibetana</name>
    <dbReference type="NCBI Taxonomy" id="1572043"/>
    <lineage>
        <taxon>Eukaryota</taxon>
        <taxon>Metazoa</taxon>
        <taxon>Chordata</taxon>
        <taxon>Craniata</taxon>
        <taxon>Vertebrata</taxon>
        <taxon>Euteleostomi</taxon>
        <taxon>Actinopterygii</taxon>
        <taxon>Neopterygii</taxon>
        <taxon>Teleostei</taxon>
        <taxon>Ostariophysi</taxon>
        <taxon>Cypriniformes</taxon>
        <taxon>Nemacheilidae</taxon>
        <taxon>Triplophysa</taxon>
    </lineage>
</organism>
<proteinExistence type="predicted"/>
<feature type="compositionally biased region" description="Basic and acidic residues" evidence="1">
    <location>
        <begin position="104"/>
        <end position="113"/>
    </location>
</feature>